<feature type="domain" description="Response regulatory" evidence="10">
    <location>
        <begin position="4"/>
        <end position="119"/>
    </location>
</feature>
<evidence type="ECO:0000313" key="12">
    <source>
        <dbReference type="EMBL" id="AFN75543.1"/>
    </source>
</evidence>
<proteinExistence type="predicted"/>
<dbReference type="FunFam" id="1.10.10.10:FF:000018">
    <property type="entry name" value="DNA-binding response regulator ResD"/>
    <property type="match status" value="1"/>
</dbReference>
<keyword evidence="3" id="KW-0902">Two-component regulatory system</keyword>
<comment type="function">
    <text evidence="7">This protein is a positive regulator for the phosphate regulon. Transcription of this operon is positively regulated by PhoB and PhoR when phosphate is limited.</text>
</comment>
<dbReference type="GO" id="GO:0032993">
    <property type="term" value="C:protein-DNA complex"/>
    <property type="evidence" value="ECO:0007669"/>
    <property type="project" value="TreeGrafter"/>
</dbReference>
<dbReference type="HOGENOM" id="CLU_000445_30_4_10"/>
<evidence type="ECO:0000256" key="2">
    <source>
        <dbReference type="ARBA" id="ARBA00022553"/>
    </source>
</evidence>
<dbReference type="InterPro" id="IPR036388">
    <property type="entry name" value="WH-like_DNA-bd_sf"/>
</dbReference>
<evidence type="ECO:0000256" key="3">
    <source>
        <dbReference type="ARBA" id="ARBA00023012"/>
    </source>
</evidence>
<dbReference type="SMART" id="SM00862">
    <property type="entry name" value="Trans_reg_C"/>
    <property type="match status" value="1"/>
</dbReference>
<dbReference type="GO" id="GO:0006355">
    <property type="term" value="P:regulation of DNA-templated transcription"/>
    <property type="evidence" value="ECO:0007669"/>
    <property type="project" value="InterPro"/>
</dbReference>
<dbReference type="PANTHER" id="PTHR48111">
    <property type="entry name" value="REGULATOR OF RPOS"/>
    <property type="match status" value="1"/>
</dbReference>
<dbReference type="Proteomes" id="UP000009011">
    <property type="component" value="Chromosome"/>
</dbReference>
<dbReference type="PROSITE" id="PS50110">
    <property type="entry name" value="RESPONSE_REGULATORY"/>
    <property type="match status" value="1"/>
</dbReference>
<dbReference type="OrthoDB" id="9790442at2"/>
<evidence type="ECO:0000256" key="6">
    <source>
        <dbReference type="ARBA" id="ARBA00023163"/>
    </source>
</evidence>
<keyword evidence="4" id="KW-0805">Transcription regulation</keyword>
<dbReference type="SUPFAM" id="SSF46894">
    <property type="entry name" value="C-terminal effector domain of the bipartite response regulators"/>
    <property type="match status" value="1"/>
</dbReference>
<evidence type="ECO:0000259" key="11">
    <source>
        <dbReference type="PROSITE" id="PS51755"/>
    </source>
</evidence>
<dbReference type="FunFam" id="3.40.50.2300:FF:000001">
    <property type="entry name" value="DNA-binding response regulator PhoB"/>
    <property type="match status" value="1"/>
</dbReference>
<sequence length="232" mass="27084">MNEKILLVDDEKDIIEFLKYNLENEGFEVIAAFNGQEAIEKLENNPDLIILDVMMPKMDGYETCKQIRKREEFKNTPVIFLTAKSSEIDEVYGLNIGADDFIQKPISPKKLIARVKSNLRKVEQLKQSEEEVKEINAGPLLINRTKYTVTVDKREVVFPKKEFEILAYLASKPGKVFERERILRDIWGGDVYVVERTIDVHVRKIREKLGEYSYLIETIKGVGYRFKDIEKY</sequence>
<dbReference type="InterPro" id="IPR016032">
    <property type="entry name" value="Sig_transdc_resp-reg_C-effctor"/>
</dbReference>
<evidence type="ECO:0000313" key="13">
    <source>
        <dbReference type="Proteomes" id="UP000009011"/>
    </source>
</evidence>
<accession>I7A2W1</accession>
<feature type="domain" description="OmpR/PhoB-type" evidence="11">
    <location>
        <begin position="132"/>
        <end position="228"/>
    </location>
</feature>
<dbReference type="InterPro" id="IPR001789">
    <property type="entry name" value="Sig_transdc_resp-reg_receiver"/>
</dbReference>
<keyword evidence="5 9" id="KW-0238">DNA-binding</keyword>
<keyword evidence="6" id="KW-0804">Transcription</keyword>
<dbReference type="RefSeq" id="WP_014856975.1">
    <property type="nucleotide sequence ID" value="NC_018178.1"/>
</dbReference>
<dbReference type="KEGG" id="mro:MROS_2313"/>
<evidence type="ECO:0000256" key="5">
    <source>
        <dbReference type="ARBA" id="ARBA00023125"/>
    </source>
</evidence>
<evidence type="ECO:0000259" key="10">
    <source>
        <dbReference type="PROSITE" id="PS50110"/>
    </source>
</evidence>
<dbReference type="STRING" id="1191523.MROS_2313"/>
<gene>
    <name evidence="12" type="ordered locus">MROS_2313</name>
</gene>
<dbReference type="Pfam" id="PF00072">
    <property type="entry name" value="Response_reg"/>
    <property type="match status" value="1"/>
</dbReference>
<dbReference type="eggNOG" id="COG0745">
    <property type="taxonomic scope" value="Bacteria"/>
</dbReference>
<dbReference type="SMART" id="SM00448">
    <property type="entry name" value="REC"/>
    <property type="match status" value="1"/>
</dbReference>
<dbReference type="PANTHER" id="PTHR48111:SF40">
    <property type="entry name" value="PHOSPHATE REGULON TRANSCRIPTIONAL REGULATORY PROTEIN PHOB"/>
    <property type="match status" value="1"/>
</dbReference>
<evidence type="ECO:0000256" key="9">
    <source>
        <dbReference type="PROSITE-ProRule" id="PRU01091"/>
    </source>
</evidence>
<dbReference type="InterPro" id="IPR011006">
    <property type="entry name" value="CheY-like_superfamily"/>
</dbReference>
<dbReference type="Gene3D" id="1.10.10.10">
    <property type="entry name" value="Winged helix-like DNA-binding domain superfamily/Winged helix DNA-binding domain"/>
    <property type="match status" value="1"/>
</dbReference>
<dbReference type="PROSITE" id="PS51755">
    <property type="entry name" value="OMPR_PHOB"/>
    <property type="match status" value="1"/>
</dbReference>
<protein>
    <recommendedName>
        <fullName evidence="1">Phosphate regulon transcriptional regulatory protein PhoB</fullName>
    </recommendedName>
</protein>
<reference evidence="12 13" key="1">
    <citation type="journal article" date="2013" name="PLoS ONE">
        <title>Genomic analysis of Melioribacter roseus, facultatively anaerobic organotrophic bacterium representing a novel deep lineage within Bacteriodetes/Chlorobi group.</title>
        <authorList>
            <person name="Kadnikov V.V."/>
            <person name="Mardanov A.V."/>
            <person name="Podosokorskaya O.A."/>
            <person name="Gavrilov S.N."/>
            <person name="Kublanov I.V."/>
            <person name="Beletsky A.V."/>
            <person name="Bonch-Osmolovskaya E.A."/>
            <person name="Ravin N.V."/>
        </authorList>
    </citation>
    <scope>NUCLEOTIDE SEQUENCE [LARGE SCALE GENOMIC DNA]</scope>
    <source>
        <strain evidence="13">JCM 17771 / P3M-2</strain>
    </source>
</reference>
<name>I7A2W1_MELRP</name>
<dbReference type="EMBL" id="CP003557">
    <property type="protein sequence ID" value="AFN75543.1"/>
    <property type="molecule type" value="Genomic_DNA"/>
</dbReference>
<feature type="modified residue" description="4-aspartylphosphate" evidence="8">
    <location>
        <position position="52"/>
    </location>
</feature>
<evidence type="ECO:0000256" key="1">
    <source>
        <dbReference type="ARBA" id="ARBA00013332"/>
    </source>
</evidence>
<keyword evidence="2 8" id="KW-0597">Phosphoprotein</keyword>
<dbReference type="Gene3D" id="3.40.50.2300">
    <property type="match status" value="1"/>
</dbReference>
<dbReference type="Pfam" id="PF00486">
    <property type="entry name" value="Trans_reg_C"/>
    <property type="match status" value="1"/>
</dbReference>
<dbReference type="AlphaFoldDB" id="I7A2W1"/>
<dbReference type="CDD" id="cd00383">
    <property type="entry name" value="trans_reg_C"/>
    <property type="match status" value="1"/>
</dbReference>
<evidence type="ECO:0000256" key="8">
    <source>
        <dbReference type="PROSITE-ProRule" id="PRU00169"/>
    </source>
</evidence>
<dbReference type="InterPro" id="IPR039420">
    <property type="entry name" value="WalR-like"/>
</dbReference>
<evidence type="ECO:0000256" key="4">
    <source>
        <dbReference type="ARBA" id="ARBA00023015"/>
    </source>
</evidence>
<feature type="DNA-binding region" description="OmpR/PhoB-type" evidence="9">
    <location>
        <begin position="132"/>
        <end position="228"/>
    </location>
</feature>
<dbReference type="InterPro" id="IPR001867">
    <property type="entry name" value="OmpR/PhoB-type_DNA-bd"/>
</dbReference>
<dbReference type="GO" id="GO:0005829">
    <property type="term" value="C:cytosol"/>
    <property type="evidence" value="ECO:0007669"/>
    <property type="project" value="TreeGrafter"/>
</dbReference>
<evidence type="ECO:0000256" key="7">
    <source>
        <dbReference type="ARBA" id="ARBA00024735"/>
    </source>
</evidence>
<organism evidence="12 13">
    <name type="scientific">Melioribacter roseus (strain DSM 23840 / JCM 17771 / VKM B-2668 / P3M-2)</name>
    <dbReference type="NCBI Taxonomy" id="1191523"/>
    <lineage>
        <taxon>Bacteria</taxon>
        <taxon>Pseudomonadati</taxon>
        <taxon>Ignavibacteriota</taxon>
        <taxon>Ignavibacteria</taxon>
        <taxon>Ignavibacteriales</taxon>
        <taxon>Melioribacteraceae</taxon>
        <taxon>Melioribacter</taxon>
    </lineage>
</organism>
<keyword evidence="13" id="KW-1185">Reference proteome</keyword>
<dbReference type="GO" id="GO:0000156">
    <property type="term" value="F:phosphorelay response regulator activity"/>
    <property type="evidence" value="ECO:0007669"/>
    <property type="project" value="TreeGrafter"/>
</dbReference>
<dbReference type="GO" id="GO:0000976">
    <property type="term" value="F:transcription cis-regulatory region binding"/>
    <property type="evidence" value="ECO:0007669"/>
    <property type="project" value="TreeGrafter"/>
</dbReference>
<dbReference type="SUPFAM" id="SSF52172">
    <property type="entry name" value="CheY-like"/>
    <property type="match status" value="1"/>
</dbReference>